<reference evidence="2" key="1">
    <citation type="submission" date="2021-02" db="EMBL/GenBank/DDBJ databases">
        <title>Comparative genomics reveals that relaxation of natural selection precedes convergent phenotypic evolution of cavefish.</title>
        <authorList>
            <person name="Peng Z."/>
        </authorList>
    </citation>
    <scope>NUCLEOTIDE SEQUENCE</scope>
    <source>
        <tissue evidence="2">Muscle</tissue>
    </source>
</reference>
<dbReference type="AlphaFoldDB" id="A0A9W7X284"/>
<evidence type="ECO:0000313" key="3">
    <source>
        <dbReference type="Proteomes" id="UP001059041"/>
    </source>
</evidence>
<evidence type="ECO:0000256" key="1">
    <source>
        <dbReference type="SAM" id="MobiDB-lite"/>
    </source>
</evidence>
<name>A0A9W7X284_TRIRA</name>
<dbReference type="Proteomes" id="UP001059041">
    <property type="component" value="Linkage Group LG2"/>
</dbReference>
<protein>
    <submittedName>
        <fullName evidence="2">Uncharacterized protein</fullName>
    </submittedName>
</protein>
<evidence type="ECO:0000313" key="2">
    <source>
        <dbReference type="EMBL" id="KAI7812797.1"/>
    </source>
</evidence>
<gene>
    <name evidence="2" type="ORF">IRJ41_009468</name>
</gene>
<keyword evidence="3" id="KW-1185">Reference proteome</keyword>
<proteinExistence type="predicted"/>
<feature type="region of interest" description="Disordered" evidence="1">
    <location>
        <begin position="1"/>
        <end position="21"/>
    </location>
</feature>
<sequence length="55" mass="6209">MTAASPTCTRPDSCPGKRGEATDIKNTLHMRMAVSANHKLWDYCRRPEMFDAVCH</sequence>
<accession>A0A9W7X284</accession>
<dbReference type="EMBL" id="JAFHDT010000002">
    <property type="protein sequence ID" value="KAI7812797.1"/>
    <property type="molecule type" value="Genomic_DNA"/>
</dbReference>
<organism evidence="2 3">
    <name type="scientific">Triplophysa rosa</name>
    <name type="common">Cave loach</name>
    <dbReference type="NCBI Taxonomy" id="992332"/>
    <lineage>
        <taxon>Eukaryota</taxon>
        <taxon>Metazoa</taxon>
        <taxon>Chordata</taxon>
        <taxon>Craniata</taxon>
        <taxon>Vertebrata</taxon>
        <taxon>Euteleostomi</taxon>
        <taxon>Actinopterygii</taxon>
        <taxon>Neopterygii</taxon>
        <taxon>Teleostei</taxon>
        <taxon>Ostariophysi</taxon>
        <taxon>Cypriniformes</taxon>
        <taxon>Nemacheilidae</taxon>
        <taxon>Triplophysa</taxon>
    </lineage>
</organism>
<comment type="caution">
    <text evidence="2">The sequence shown here is derived from an EMBL/GenBank/DDBJ whole genome shotgun (WGS) entry which is preliminary data.</text>
</comment>
<feature type="compositionally biased region" description="Polar residues" evidence="1">
    <location>
        <begin position="1"/>
        <end position="10"/>
    </location>
</feature>